<organism evidence="1 2">
    <name type="scientific">Mycolicibacterium alvei</name>
    <dbReference type="NCBI Taxonomy" id="67081"/>
    <lineage>
        <taxon>Bacteria</taxon>
        <taxon>Bacillati</taxon>
        <taxon>Actinomycetota</taxon>
        <taxon>Actinomycetes</taxon>
        <taxon>Mycobacteriales</taxon>
        <taxon>Mycobacteriaceae</taxon>
        <taxon>Mycolicibacterium</taxon>
    </lineage>
</organism>
<evidence type="ECO:0000313" key="2">
    <source>
        <dbReference type="Proteomes" id="UP000466906"/>
    </source>
</evidence>
<dbReference type="EMBL" id="AP022566">
    <property type="protein sequence ID" value="BBX30496.1"/>
    <property type="molecule type" value="Genomic_DNA"/>
</dbReference>
<dbReference type="Proteomes" id="UP000466906">
    <property type="component" value="Plasmid pJCM12272"/>
</dbReference>
<sequence length="98" mass="10732">MPDVQQFQIEPCIVEAVQWTSPEQGDQIARWCGGFYDRRGEGAAGPDGEQWGELICETFAGQLTISPFDFVVDIAGDKWPCRPDALYLLAGHASLSNG</sequence>
<keyword evidence="1" id="KW-0614">Plasmid</keyword>
<gene>
    <name evidence="1" type="ORF">MALV_56210</name>
</gene>
<geneLocation type="plasmid" evidence="1 2">
    <name>pJCM12272</name>
</geneLocation>
<accession>A0A6N4UZK3</accession>
<evidence type="ECO:0000313" key="1">
    <source>
        <dbReference type="EMBL" id="BBX30496.1"/>
    </source>
</evidence>
<keyword evidence="2" id="KW-1185">Reference proteome</keyword>
<dbReference type="KEGG" id="malv:MALV_56210"/>
<reference evidence="1 2" key="1">
    <citation type="journal article" date="2019" name="Emerg. Microbes Infect.">
        <title>Comprehensive subspecies identification of 175 nontuberculous mycobacteria species based on 7547 genomic profiles.</title>
        <authorList>
            <person name="Matsumoto Y."/>
            <person name="Kinjo T."/>
            <person name="Motooka D."/>
            <person name="Nabeya D."/>
            <person name="Jung N."/>
            <person name="Uechi K."/>
            <person name="Horii T."/>
            <person name="Iida T."/>
            <person name="Fujita J."/>
            <person name="Nakamura S."/>
        </authorList>
    </citation>
    <scope>NUCLEOTIDE SEQUENCE [LARGE SCALE GENOMIC DNA]</scope>
    <source>
        <strain evidence="1 2">JCM 12272</strain>
        <plasmid evidence="1">pJCM12272</plasmid>
    </source>
</reference>
<dbReference type="AlphaFoldDB" id="A0A6N4UZK3"/>
<dbReference type="RefSeq" id="WP_088305629.1">
    <property type="nucleotide sequence ID" value="NZ_AP022566.1"/>
</dbReference>
<name>A0A6N4UZK3_9MYCO</name>
<proteinExistence type="predicted"/>
<protein>
    <submittedName>
        <fullName evidence="1">Uncharacterized protein</fullName>
    </submittedName>
</protein>